<evidence type="ECO:0000313" key="8">
    <source>
        <dbReference type="Proteomes" id="UP000779508"/>
    </source>
</evidence>
<feature type="domain" description="Peptidase M24 C-terminal" evidence="6">
    <location>
        <begin position="532"/>
        <end position="592"/>
    </location>
</feature>
<dbReference type="Pfam" id="PF00557">
    <property type="entry name" value="Peptidase_M24"/>
    <property type="match status" value="1"/>
</dbReference>
<sequence>MDVKTRIQKLRELMAENGIDAYIVSNSDPHQSEYMAEHWKVRSWISGFTGSNGTVVITKDDAGLWTDGRYYIQAEKQLSGSGIRLFRAAEPNVPSYVEWISDTLKEGSCVGFDGWVFSTNIAKEMEKNFKQKGMEINKDINLLDRIWEDRPTVSTKPAFNHDVEFAGKTTLEKLTEVRREMKKKSVDYYLISSLDDIAWLFNIRGSDVRNNPVVASYALISMEYAYLFIDTKKAPQEVQKILEDNKVEVKDYENILLELRKLDNNKRILLDPNRTSIKVYDAIPSNCVKVEETDITTNLKALKNDIEIESLKRCQVRDGVAMVKFLYWLHSNIGKIEITEISATEKLESFRKEQKYFVEPSFNTIAAYKDHAAMMHYNAYENEEYELKAEGLFLVDSGGQYFDGTTDITRTMVLGPISKEEKEDFTLVLKAHIALCKAKFLYGATGSNLDILARQPLWERGIDYKCGTGHGVGFFLNVHEGPQRFHQIQNNARLEKGMIITNEPGIYREDKHGIRTENTLLVVEDELTEFGQYMKFEVISVCPIDLEGIDTNLLTEKEIEWINEYHNRVYETLSPYLNKEEDIWLKNITREI</sequence>
<evidence type="ECO:0000256" key="1">
    <source>
        <dbReference type="ARBA" id="ARBA00008766"/>
    </source>
</evidence>
<dbReference type="InterPro" id="IPR032416">
    <property type="entry name" value="Peptidase_M24_C"/>
</dbReference>
<proteinExistence type="inferred from homology"/>
<dbReference type="Proteomes" id="UP000779508">
    <property type="component" value="Unassembled WGS sequence"/>
</dbReference>
<reference evidence="7 8" key="1">
    <citation type="submission" date="2021-06" db="EMBL/GenBank/DDBJ databases">
        <authorList>
            <person name="Sun Q."/>
            <person name="Li D."/>
        </authorList>
    </citation>
    <scope>NUCLEOTIDE SEQUENCE [LARGE SCALE GENOMIC DNA]</scope>
    <source>
        <strain evidence="7 8">MSJ-5</strain>
    </source>
</reference>
<dbReference type="PANTHER" id="PTHR43763">
    <property type="entry name" value="XAA-PRO AMINOPEPTIDASE 1"/>
    <property type="match status" value="1"/>
</dbReference>
<dbReference type="Pfam" id="PF16188">
    <property type="entry name" value="Peptidase_M24_C"/>
    <property type="match status" value="1"/>
</dbReference>
<organism evidence="7 8">
    <name type="scientific">Alkaliphilus flagellatus</name>
    <dbReference type="NCBI Taxonomy" id="2841507"/>
    <lineage>
        <taxon>Bacteria</taxon>
        <taxon>Bacillati</taxon>
        <taxon>Bacillota</taxon>
        <taxon>Clostridia</taxon>
        <taxon>Peptostreptococcales</taxon>
        <taxon>Natronincolaceae</taxon>
        <taxon>Alkaliphilus</taxon>
    </lineage>
</organism>
<protein>
    <submittedName>
        <fullName evidence="7">Aminopeptidase P family protein</fullName>
    </submittedName>
</protein>
<evidence type="ECO:0000259" key="5">
    <source>
        <dbReference type="Pfam" id="PF01321"/>
    </source>
</evidence>
<dbReference type="Pfam" id="PF01321">
    <property type="entry name" value="Creatinase_N"/>
    <property type="match status" value="1"/>
</dbReference>
<evidence type="ECO:0000259" key="4">
    <source>
        <dbReference type="Pfam" id="PF00557"/>
    </source>
</evidence>
<keyword evidence="3" id="KW-0378">Hydrolase</keyword>
<keyword evidence="8" id="KW-1185">Reference proteome</keyword>
<dbReference type="RefSeq" id="WP_216415038.1">
    <property type="nucleotide sequence ID" value="NZ_JAHLQK010000001.1"/>
</dbReference>
<keyword evidence="7" id="KW-0645">Protease</keyword>
<evidence type="ECO:0000256" key="2">
    <source>
        <dbReference type="ARBA" id="ARBA00022723"/>
    </source>
</evidence>
<dbReference type="PANTHER" id="PTHR43763:SF6">
    <property type="entry name" value="XAA-PRO AMINOPEPTIDASE 1"/>
    <property type="match status" value="1"/>
</dbReference>
<gene>
    <name evidence="7" type="ORF">KQI88_03980</name>
</gene>
<dbReference type="Pfam" id="PF16189">
    <property type="entry name" value="Creatinase_N_2"/>
    <property type="match status" value="1"/>
</dbReference>
<dbReference type="InterPro" id="IPR050422">
    <property type="entry name" value="X-Pro_aminopeptidase_P"/>
</dbReference>
<keyword evidence="2" id="KW-0479">Metal-binding</keyword>
<evidence type="ECO:0000259" key="6">
    <source>
        <dbReference type="Pfam" id="PF16188"/>
    </source>
</evidence>
<evidence type="ECO:0000256" key="3">
    <source>
        <dbReference type="ARBA" id="ARBA00022801"/>
    </source>
</evidence>
<dbReference type="GO" id="GO:0004177">
    <property type="term" value="F:aminopeptidase activity"/>
    <property type="evidence" value="ECO:0007669"/>
    <property type="project" value="UniProtKB-KW"/>
</dbReference>
<comment type="similarity">
    <text evidence="1">Belongs to the peptidase M24B family.</text>
</comment>
<name>A0ABS6FZS8_9FIRM</name>
<feature type="domain" description="Creatinase N-terminal" evidence="5">
    <location>
        <begin position="6"/>
        <end position="130"/>
    </location>
</feature>
<accession>A0ABS6FZS8</accession>
<keyword evidence="7" id="KW-0031">Aminopeptidase</keyword>
<dbReference type="InterPro" id="IPR033740">
    <property type="entry name" value="Pept_M24B"/>
</dbReference>
<dbReference type="CDD" id="cd01085">
    <property type="entry name" value="APP"/>
    <property type="match status" value="1"/>
</dbReference>
<comment type="caution">
    <text evidence="7">The sequence shown here is derived from an EMBL/GenBank/DDBJ whole genome shotgun (WGS) entry which is preliminary data.</text>
</comment>
<dbReference type="InterPro" id="IPR000587">
    <property type="entry name" value="Creatinase_N"/>
</dbReference>
<evidence type="ECO:0000313" key="7">
    <source>
        <dbReference type="EMBL" id="MBU5675569.1"/>
    </source>
</evidence>
<dbReference type="InterPro" id="IPR000994">
    <property type="entry name" value="Pept_M24"/>
</dbReference>
<feature type="domain" description="Peptidase M24" evidence="4">
    <location>
        <begin position="310"/>
        <end position="524"/>
    </location>
</feature>
<dbReference type="EMBL" id="JAHLQK010000001">
    <property type="protein sequence ID" value="MBU5675569.1"/>
    <property type="molecule type" value="Genomic_DNA"/>
</dbReference>